<proteinExistence type="predicted"/>
<feature type="transmembrane region" description="Helical" evidence="1">
    <location>
        <begin position="12"/>
        <end position="28"/>
    </location>
</feature>
<dbReference type="PANTHER" id="PTHR47049">
    <property type="entry name" value="PIEZO-TYPE MECHANOSENSITIVE ION CHANNEL HOMOLOG"/>
    <property type="match status" value="1"/>
</dbReference>
<dbReference type="InterPro" id="IPR027272">
    <property type="entry name" value="Piezo"/>
</dbReference>
<dbReference type="InterPro" id="IPR031334">
    <property type="entry name" value="Piezo_cap_dom"/>
</dbReference>
<dbReference type="GO" id="GO:0016020">
    <property type="term" value="C:membrane"/>
    <property type="evidence" value="ECO:0007669"/>
    <property type="project" value="InterPro"/>
</dbReference>
<reference evidence="4" key="3">
    <citation type="submission" date="2025-09" db="UniProtKB">
        <authorList>
            <consortium name="Ensembl"/>
        </authorList>
    </citation>
    <scope>IDENTIFICATION</scope>
</reference>
<keyword evidence="1" id="KW-0812">Transmembrane</keyword>
<protein>
    <recommendedName>
        <fullName evidence="6">Piezo non-specific cation channel R-Ras-binding domain-containing protein</fullName>
    </recommendedName>
</protein>
<reference evidence="4 5" key="1">
    <citation type="submission" date="2019-04" db="EMBL/GenBank/DDBJ databases">
        <authorList>
            <consortium name="Wellcome Sanger Institute Data Sharing"/>
        </authorList>
    </citation>
    <scope>NUCLEOTIDE SEQUENCE [LARGE SCALE GENOMIC DNA]</scope>
</reference>
<feature type="transmembrane region" description="Helical" evidence="1">
    <location>
        <begin position="188"/>
        <end position="209"/>
    </location>
</feature>
<dbReference type="GeneTree" id="ENSGT00940000164142"/>
<dbReference type="PANTHER" id="PTHR47049:SF7">
    <property type="entry name" value="PIEZO-TYPE MECHANOSENSITIVE ION CHANNEL COMPONENT 2 ISOFORM X1"/>
    <property type="match status" value="1"/>
</dbReference>
<dbReference type="Proteomes" id="UP000694397">
    <property type="component" value="Chromosome 1"/>
</dbReference>
<feature type="domain" description="Piezo THU9 and anchor" evidence="3">
    <location>
        <begin position="47"/>
        <end position="283"/>
    </location>
</feature>
<keyword evidence="1" id="KW-0472">Membrane</keyword>
<evidence type="ECO:0000313" key="5">
    <source>
        <dbReference type="Proteomes" id="UP000694397"/>
    </source>
</evidence>
<dbReference type="Pfam" id="PF12166">
    <property type="entry name" value="Piezo_cap"/>
    <property type="match status" value="2"/>
</dbReference>
<name>A0A8C9S776_SCLFO</name>
<dbReference type="Pfam" id="PF24874">
    <property type="entry name" value="Piezo_THU9_anchor"/>
    <property type="match status" value="1"/>
</dbReference>
<feature type="domain" description="Piezo non-specific cation channel cap" evidence="2">
    <location>
        <begin position="321"/>
        <end position="388"/>
    </location>
</feature>
<feature type="transmembrane region" description="Helical" evidence="1">
    <location>
        <begin position="115"/>
        <end position="137"/>
    </location>
</feature>
<keyword evidence="5" id="KW-1185">Reference proteome</keyword>
<sequence length="564" mass="65116">MKRLKQKIRERMLEVKAVVIEAALHIYLPIRQFFYDIIHPEYSPVCDVYALMFLIDVVNFIVIIFGYWAFGKHSAAADITESLSEDQVPEAFLVMLLIQFGTMVVDRALYLRKTLLGKCVFQVVLVFGIHFWMFFILPGVTERRFNQNHVAQLWYFVKCIYFGLSAYQIKCGYPNRVLGNFLTKNYNYLNLFLFQGFRLIPFLTELRAVMDWVWTDTTLSLSSWICVEDIYANIFILKCWRESEKKYPQPPGQKKKKVVKYGMGGFIIFALICIVWFPLLFMSLAKSVAGVTNQPLDVSIQLSIAGYEPLFTMSAQEQNLVPFSHSAYNKLTNQYAAMQFIVNYVAEDVVTAKIKSDASLVWSISPASRLAMIEELAQSSHVYITLQLIKKEKKKFFFLFVLIIVAPKWHTENLERSQGLALFRPLAIKLQKGNGSTETQWWVVQECLPNQLQKSCHSIEMVIFSDKVSPPSLGFLAGYGIVGLYMSVVLVIGKFVREFFNGISRSIMFEELPCVDRVLKLCTDIFVVRETGEMELEEQLFAKLIFLYRSPETMIKMTREKESN</sequence>
<keyword evidence="1" id="KW-1133">Transmembrane helix</keyword>
<organism evidence="4 5">
    <name type="scientific">Scleropages formosus</name>
    <name type="common">Asian bonytongue</name>
    <name type="synonym">Osteoglossum formosum</name>
    <dbReference type="NCBI Taxonomy" id="113540"/>
    <lineage>
        <taxon>Eukaryota</taxon>
        <taxon>Metazoa</taxon>
        <taxon>Chordata</taxon>
        <taxon>Craniata</taxon>
        <taxon>Vertebrata</taxon>
        <taxon>Euteleostomi</taxon>
        <taxon>Actinopterygii</taxon>
        <taxon>Neopterygii</taxon>
        <taxon>Teleostei</taxon>
        <taxon>Osteoglossocephala</taxon>
        <taxon>Osteoglossomorpha</taxon>
        <taxon>Osteoglossiformes</taxon>
        <taxon>Osteoglossidae</taxon>
        <taxon>Scleropages</taxon>
    </lineage>
</organism>
<feature type="transmembrane region" description="Helical" evidence="1">
    <location>
        <begin position="261"/>
        <end position="285"/>
    </location>
</feature>
<feature type="transmembrane region" description="Helical" evidence="1">
    <location>
        <begin position="221"/>
        <end position="240"/>
    </location>
</feature>
<evidence type="ECO:0000313" key="4">
    <source>
        <dbReference type="Ensembl" id="ENSSFOP00015027474.2"/>
    </source>
</evidence>
<evidence type="ECO:0000259" key="2">
    <source>
        <dbReference type="Pfam" id="PF12166"/>
    </source>
</evidence>
<evidence type="ECO:0008006" key="6">
    <source>
        <dbReference type="Google" id="ProtNLM"/>
    </source>
</evidence>
<dbReference type="InterPro" id="IPR056770">
    <property type="entry name" value="Piezo_THU9_anchor"/>
</dbReference>
<feature type="domain" description="Piezo non-specific cation channel cap" evidence="2">
    <location>
        <begin position="418"/>
        <end position="560"/>
    </location>
</feature>
<feature type="transmembrane region" description="Helical" evidence="1">
    <location>
        <begin position="473"/>
        <end position="496"/>
    </location>
</feature>
<evidence type="ECO:0000256" key="1">
    <source>
        <dbReference type="SAM" id="Phobius"/>
    </source>
</evidence>
<feature type="transmembrane region" description="Helical" evidence="1">
    <location>
        <begin position="48"/>
        <end position="70"/>
    </location>
</feature>
<evidence type="ECO:0000259" key="3">
    <source>
        <dbReference type="Pfam" id="PF24874"/>
    </source>
</evidence>
<accession>A0A8C9S776</accession>
<dbReference type="AlphaFoldDB" id="A0A8C9S776"/>
<reference evidence="4" key="2">
    <citation type="submission" date="2025-08" db="UniProtKB">
        <authorList>
            <consortium name="Ensembl"/>
        </authorList>
    </citation>
    <scope>IDENTIFICATION</scope>
</reference>
<dbReference type="GO" id="GO:0008381">
    <property type="term" value="F:mechanosensitive monoatomic ion channel activity"/>
    <property type="evidence" value="ECO:0007669"/>
    <property type="project" value="InterPro"/>
</dbReference>
<dbReference type="Ensembl" id="ENSSFOT00015027784.2">
    <property type="protein sequence ID" value="ENSSFOP00015027474.2"/>
    <property type="gene ID" value="ENSSFOG00015032545.1"/>
</dbReference>